<dbReference type="GO" id="GO:0003700">
    <property type="term" value="F:DNA-binding transcription factor activity"/>
    <property type="evidence" value="ECO:0007669"/>
    <property type="project" value="TreeGrafter"/>
</dbReference>
<dbReference type="InterPro" id="IPR050807">
    <property type="entry name" value="TransReg_Diox_bact_type"/>
</dbReference>
<evidence type="ECO:0000256" key="1">
    <source>
        <dbReference type="ARBA" id="ARBA00023125"/>
    </source>
</evidence>
<keyword evidence="1" id="KW-0238">DNA-binding</keyword>
<dbReference type="GO" id="GO:0005829">
    <property type="term" value="C:cytosol"/>
    <property type="evidence" value="ECO:0007669"/>
    <property type="project" value="TreeGrafter"/>
</dbReference>
<name>A0AAU9EMU1_9BACT</name>
<dbReference type="Gene3D" id="2.60.120.10">
    <property type="entry name" value="Jelly Rolls"/>
    <property type="match status" value="1"/>
</dbReference>
<dbReference type="Gene3D" id="1.10.260.40">
    <property type="entry name" value="lambda repressor-like DNA-binding domains"/>
    <property type="match status" value="1"/>
</dbReference>
<evidence type="ECO:0000259" key="2">
    <source>
        <dbReference type="PROSITE" id="PS50943"/>
    </source>
</evidence>
<sequence>MLPENEIGANIRTMRTGQGLSLDALANKTGFTKGYLSKVENSDKAPPVSTLLIIAKSLGVTISEIFGEGQEKVTAALVTKEERKPVARDGTVFGYSYETLAHKYAGRHMEPYILTIPAHITESAVFKHQGEEMMLVLEGTMRLVHGNDEFIVRQGDCIYFDSGIEHYGLPMDGQDLKILMVVYLAE</sequence>
<proteinExistence type="predicted"/>
<dbReference type="InterPro" id="IPR010982">
    <property type="entry name" value="Lambda_DNA-bd_dom_sf"/>
</dbReference>
<dbReference type="InterPro" id="IPR014710">
    <property type="entry name" value="RmlC-like_jellyroll"/>
</dbReference>
<dbReference type="AlphaFoldDB" id="A0AAU9EMU1"/>
<dbReference type="InterPro" id="IPR011051">
    <property type="entry name" value="RmlC_Cupin_sf"/>
</dbReference>
<reference evidence="4" key="1">
    <citation type="journal article" date="2023" name="Arch. Microbiol.">
        <title>Desulfoferula mesophilus gen. nov. sp. nov., a mesophilic sulfate-reducing bacterium isolated from a brackish lake sediment.</title>
        <authorList>
            <person name="Watanabe T."/>
            <person name="Yabe T."/>
            <person name="Tsuji J.M."/>
            <person name="Fukui M."/>
        </authorList>
    </citation>
    <scope>NUCLEOTIDE SEQUENCE [LARGE SCALE GENOMIC DNA]</scope>
    <source>
        <strain evidence="4">12FAK</strain>
    </source>
</reference>
<dbReference type="KEGG" id="dmp:FAK_15800"/>
<dbReference type="PROSITE" id="PS50943">
    <property type="entry name" value="HTH_CROC1"/>
    <property type="match status" value="1"/>
</dbReference>
<evidence type="ECO:0000313" key="4">
    <source>
        <dbReference type="Proteomes" id="UP001366166"/>
    </source>
</evidence>
<dbReference type="CDD" id="cd00093">
    <property type="entry name" value="HTH_XRE"/>
    <property type="match status" value="1"/>
</dbReference>
<gene>
    <name evidence="3" type="ORF">FAK_15800</name>
</gene>
<protein>
    <submittedName>
        <fullName evidence="3">Transcriptional regulator</fullName>
    </submittedName>
</protein>
<dbReference type="InterPro" id="IPR013096">
    <property type="entry name" value="Cupin_2"/>
</dbReference>
<dbReference type="Proteomes" id="UP001366166">
    <property type="component" value="Chromosome"/>
</dbReference>
<dbReference type="SMART" id="SM00530">
    <property type="entry name" value="HTH_XRE"/>
    <property type="match status" value="1"/>
</dbReference>
<keyword evidence="4" id="KW-1185">Reference proteome</keyword>
<dbReference type="PANTHER" id="PTHR46797">
    <property type="entry name" value="HTH-TYPE TRANSCRIPTIONAL REGULATOR"/>
    <property type="match status" value="1"/>
</dbReference>
<dbReference type="CDD" id="cd02209">
    <property type="entry name" value="cupin_XRE_C"/>
    <property type="match status" value="1"/>
</dbReference>
<dbReference type="Pfam" id="PF01381">
    <property type="entry name" value="HTH_3"/>
    <property type="match status" value="1"/>
</dbReference>
<feature type="domain" description="HTH cro/C1-type" evidence="2">
    <location>
        <begin position="11"/>
        <end position="65"/>
    </location>
</feature>
<dbReference type="SUPFAM" id="SSF51182">
    <property type="entry name" value="RmlC-like cupins"/>
    <property type="match status" value="1"/>
</dbReference>
<dbReference type="RefSeq" id="WP_338606218.1">
    <property type="nucleotide sequence ID" value="NZ_AP028679.1"/>
</dbReference>
<evidence type="ECO:0000313" key="3">
    <source>
        <dbReference type="EMBL" id="BEQ14514.1"/>
    </source>
</evidence>
<dbReference type="GO" id="GO:0003677">
    <property type="term" value="F:DNA binding"/>
    <property type="evidence" value="ECO:0007669"/>
    <property type="project" value="UniProtKB-KW"/>
</dbReference>
<accession>A0AAU9EMU1</accession>
<dbReference type="PANTHER" id="PTHR46797:SF19">
    <property type="entry name" value="BLL2473 PROTEIN"/>
    <property type="match status" value="1"/>
</dbReference>
<dbReference type="EMBL" id="AP028679">
    <property type="protein sequence ID" value="BEQ14514.1"/>
    <property type="molecule type" value="Genomic_DNA"/>
</dbReference>
<dbReference type="Pfam" id="PF07883">
    <property type="entry name" value="Cupin_2"/>
    <property type="match status" value="1"/>
</dbReference>
<organism evidence="3 4">
    <name type="scientific">Desulfoferula mesophila</name>
    <dbReference type="NCBI Taxonomy" id="3058419"/>
    <lineage>
        <taxon>Bacteria</taxon>
        <taxon>Pseudomonadati</taxon>
        <taxon>Thermodesulfobacteriota</taxon>
        <taxon>Desulfarculia</taxon>
        <taxon>Desulfarculales</taxon>
        <taxon>Desulfarculaceae</taxon>
        <taxon>Desulfoferula</taxon>
    </lineage>
</organism>
<dbReference type="InterPro" id="IPR001387">
    <property type="entry name" value="Cro/C1-type_HTH"/>
</dbReference>
<dbReference type="SUPFAM" id="SSF47413">
    <property type="entry name" value="lambda repressor-like DNA-binding domains"/>
    <property type="match status" value="1"/>
</dbReference>